<dbReference type="PANTHER" id="PTHR10772">
    <property type="entry name" value="10 KDA HEAT SHOCK PROTEIN"/>
    <property type="match status" value="1"/>
</dbReference>
<dbReference type="SUPFAM" id="SSF50129">
    <property type="entry name" value="GroES-like"/>
    <property type="match status" value="1"/>
</dbReference>
<comment type="subunit">
    <text evidence="3">Heptamer of 7 subunits arranged in a ring. Interacts with the chaperonin GroEL.</text>
</comment>
<dbReference type="EMBL" id="MHNF01000031">
    <property type="protein sequence ID" value="OGZ40470.1"/>
    <property type="molecule type" value="Genomic_DNA"/>
</dbReference>
<dbReference type="PRINTS" id="PR00297">
    <property type="entry name" value="CHAPERONIN10"/>
</dbReference>
<gene>
    <name evidence="3" type="primary">groES</name>
    <name evidence="3" type="synonym">groS</name>
    <name evidence="5" type="ORF">A3B04_01530</name>
</gene>
<dbReference type="HAMAP" id="MF_00580">
    <property type="entry name" value="CH10"/>
    <property type="match status" value="1"/>
</dbReference>
<evidence type="ECO:0000313" key="6">
    <source>
        <dbReference type="Proteomes" id="UP000177126"/>
    </source>
</evidence>
<dbReference type="InterPro" id="IPR037124">
    <property type="entry name" value="Chaperonin_GroES_sf"/>
</dbReference>
<evidence type="ECO:0000256" key="3">
    <source>
        <dbReference type="HAMAP-Rule" id="MF_00580"/>
    </source>
</evidence>
<organism evidence="5 6">
    <name type="scientific">Candidatus Portnoybacteria bacterium RIFCSPLOWO2_02_FULL_39_11</name>
    <dbReference type="NCBI Taxonomy" id="1802001"/>
    <lineage>
        <taxon>Bacteria</taxon>
        <taxon>Candidatus Portnoyibacteriota</taxon>
    </lineage>
</organism>
<dbReference type="AlphaFoldDB" id="A0A1G2FS51"/>
<dbReference type="InterPro" id="IPR020818">
    <property type="entry name" value="Chaperonin_GroES"/>
</dbReference>
<reference evidence="5 6" key="1">
    <citation type="journal article" date="2016" name="Nat. Commun.">
        <title>Thousands of microbial genomes shed light on interconnected biogeochemical processes in an aquifer system.</title>
        <authorList>
            <person name="Anantharaman K."/>
            <person name="Brown C.T."/>
            <person name="Hug L.A."/>
            <person name="Sharon I."/>
            <person name="Castelle C.J."/>
            <person name="Probst A.J."/>
            <person name="Thomas B.C."/>
            <person name="Singh A."/>
            <person name="Wilkins M.J."/>
            <person name="Karaoz U."/>
            <person name="Brodie E.L."/>
            <person name="Williams K.H."/>
            <person name="Hubbard S.S."/>
            <person name="Banfield J.F."/>
        </authorList>
    </citation>
    <scope>NUCLEOTIDE SEQUENCE [LARGE SCALE GENOMIC DNA]</scope>
</reference>
<comment type="caution">
    <text evidence="5">The sequence shown here is derived from an EMBL/GenBank/DDBJ whole genome shotgun (WGS) entry which is preliminary data.</text>
</comment>
<keyword evidence="2 3" id="KW-0143">Chaperone</keyword>
<proteinExistence type="inferred from homology"/>
<dbReference type="InterPro" id="IPR011032">
    <property type="entry name" value="GroES-like_sf"/>
</dbReference>
<evidence type="ECO:0000256" key="2">
    <source>
        <dbReference type="ARBA" id="ARBA00023186"/>
    </source>
</evidence>
<comment type="similarity">
    <text evidence="1 3 4">Belongs to the GroES chaperonin family.</text>
</comment>
<dbReference type="GO" id="GO:0044183">
    <property type="term" value="F:protein folding chaperone"/>
    <property type="evidence" value="ECO:0007669"/>
    <property type="project" value="InterPro"/>
</dbReference>
<sequence>MKIKPLSDRVLVEPISAEEIKKIGKINLVVPQTADKERPEQGKIIAVGPGKWNEDGDKRMAMQVKKGDTVLFTKYGPNEIKVDGKEYLIAEEKDILAVIE</sequence>
<dbReference type="PANTHER" id="PTHR10772:SF58">
    <property type="entry name" value="CO-CHAPERONIN GROES"/>
    <property type="match status" value="1"/>
</dbReference>
<evidence type="ECO:0000313" key="5">
    <source>
        <dbReference type="EMBL" id="OGZ40470.1"/>
    </source>
</evidence>
<dbReference type="Gene3D" id="2.30.33.40">
    <property type="entry name" value="GroES chaperonin"/>
    <property type="match status" value="1"/>
</dbReference>
<dbReference type="Proteomes" id="UP000177126">
    <property type="component" value="Unassembled WGS sequence"/>
</dbReference>
<dbReference type="GO" id="GO:0046872">
    <property type="term" value="F:metal ion binding"/>
    <property type="evidence" value="ECO:0007669"/>
    <property type="project" value="TreeGrafter"/>
</dbReference>
<dbReference type="GO" id="GO:0005737">
    <property type="term" value="C:cytoplasm"/>
    <property type="evidence" value="ECO:0007669"/>
    <property type="project" value="UniProtKB-SubCell"/>
</dbReference>
<dbReference type="SMART" id="SM00883">
    <property type="entry name" value="Cpn10"/>
    <property type="match status" value="1"/>
</dbReference>
<comment type="function">
    <text evidence="3 4">Together with the chaperonin GroEL, plays an essential role in assisting protein folding. The GroEL-GroES system forms a nano-cage that allows encapsulation of the non-native substrate proteins and provides a physical environment optimized to promote and accelerate protein folding. GroES binds to the apical surface of the GroEL ring, thereby capping the opening of the GroEL channel.</text>
</comment>
<dbReference type="CDD" id="cd00320">
    <property type="entry name" value="cpn10"/>
    <property type="match status" value="1"/>
</dbReference>
<dbReference type="Pfam" id="PF00166">
    <property type="entry name" value="Cpn10"/>
    <property type="match status" value="1"/>
</dbReference>
<evidence type="ECO:0000256" key="4">
    <source>
        <dbReference type="RuleBase" id="RU000535"/>
    </source>
</evidence>
<name>A0A1G2FS51_9BACT</name>
<comment type="subcellular location">
    <subcellularLocation>
        <location evidence="3">Cytoplasm</location>
    </subcellularLocation>
</comment>
<dbReference type="GO" id="GO:0005524">
    <property type="term" value="F:ATP binding"/>
    <property type="evidence" value="ECO:0007669"/>
    <property type="project" value="InterPro"/>
</dbReference>
<dbReference type="GO" id="GO:0051087">
    <property type="term" value="F:protein-folding chaperone binding"/>
    <property type="evidence" value="ECO:0007669"/>
    <property type="project" value="TreeGrafter"/>
</dbReference>
<dbReference type="GO" id="GO:0051082">
    <property type="term" value="F:unfolded protein binding"/>
    <property type="evidence" value="ECO:0007669"/>
    <property type="project" value="TreeGrafter"/>
</dbReference>
<protein>
    <recommendedName>
        <fullName evidence="3">Co-chaperonin GroES</fullName>
    </recommendedName>
    <alternativeName>
        <fullName evidence="3">10 kDa chaperonin</fullName>
    </alternativeName>
    <alternativeName>
        <fullName evidence="3">Chaperonin-10</fullName>
        <shortName evidence="3">Cpn10</shortName>
    </alternativeName>
</protein>
<dbReference type="NCBIfam" id="NF001531">
    <property type="entry name" value="PRK00364.2-2"/>
    <property type="match status" value="1"/>
</dbReference>
<keyword evidence="3" id="KW-0963">Cytoplasm</keyword>
<evidence type="ECO:0000256" key="1">
    <source>
        <dbReference type="ARBA" id="ARBA00006975"/>
    </source>
</evidence>
<dbReference type="FunFam" id="2.30.33.40:FF:000001">
    <property type="entry name" value="10 kDa chaperonin"/>
    <property type="match status" value="1"/>
</dbReference>
<accession>A0A1G2FS51</accession>